<protein>
    <recommendedName>
        <fullName evidence="4">USP domain-containing protein</fullName>
    </recommendedName>
</protein>
<feature type="region of interest" description="Disordered" evidence="2">
    <location>
        <begin position="714"/>
        <end position="755"/>
    </location>
</feature>
<sequence length="817" mass="89586">MLALDLSSLLPLVLTAIALVLGSLFVVKKAASKYFVVDASFGTGPAMMLFVWRVGERGPRSARGARAFGTDKVDSGPSGGDGYRRRKSSITLVPARGTYKILHEPKKILFPYDEFIKLFNWDKPGFPPCGLLNCGNSCFANVVLQCLACTRPLVAYLLEKDHRRECIKKQEDWCFLCELQAHIQRASQSRQPFSPINILSRIPNIGGNLGYGSQEDAHELMRFAIDTMQSVCLEEHGGEKGLDPSTQETTLIQHIFGGHLQSQVKCTICNMISNRYENMMDLTVEIHGDAESLEECLEQFTVKEWLDGDNKYKCDGCNGYVKAWKRLTVHQAPNILTIALKRFQSGRFGKLNKRVTFPEELDLSPYMSEDGDGTDKYSLYAVVVHVDMLNASFFGHYICYTKDYYGCWYRIDDCKVTVVDVEEVLSQGAYMLLYSRRTARREPFVKPIESARKKHLALREIDLSNVPNGHDVSSDTTSFPSSTGSESNSDLQSLSSNTSSESSISLLRDTGHDRLADIKTDSMIGKEDLELQLPVEVTLMLAQKDSGDMVMNDSASGPEVYEEGSLSQPSHIQEDSTSPAVEHRYMESDKPKSSEGDSWSQRSHIHGDVDVPQNNTNFCSPAAQSSDDVQDMECDEPPGVSNSNSHAEDNGSVCSTGEVPHLSGHAPEPNMVKHCPSGITDGVEKLANISTENGAKASTVVLVNGSRGKPKPLFSRGFLDKPTGEKSVTHIKRTQTGKSKVPPSNIANGYANGKSELTNGTYAATVSAKVALKSEATCSNDTSVVANTVRSKENGSNVSKEEAASSSGNKNTVNHQE</sequence>
<evidence type="ECO:0000256" key="1">
    <source>
        <dbReference type="ARBA" id="ARBA00009085"/>
    </source>
</evidence>
<feature type="compositionally biased region" description="Basic and acidic residues" evidence="2">
    <location>
        <begin position="581"/>
        <end position="595"/>
    </location>
</feature>
<dbReference type="FunFam" id="3.90.70.10:FF:000026">
    <property type="entry name" value="Ubiquitin carboxyl-terminal hydrolase 15"/>
    <property type="match status" value="1"/>
</dbReference>
<evidence type="ECO:0000313" key="6">
    <source>
        <dbReference type="Proteomes" id="UP000243459"/>
    </source>
</evidence>
<feature type="compositionally biased region" description="Polar residues" evidence="2">
    <location>
        <begin position="612"/>
        <end position="627"/>
    </location>
</feature>
<feature type="compositionally biased region" description="Basic and acidic residues" evidence="2">
    <location>
        <begin position="718"/>
        <end position="728"/>
    </location>
</feature>
<dbReference type="PANTHER" id="PTHR24006">
    <property type="entry name" value="UBIQUITIN CARBOXYL-TERMINAL HYDROLASE"/>
    <property type="match status" value="1"/>
</dbReference>
<feature type="region of interest" description="Disordered" evidence="2">
    <location>
        <begin position="548"/>
        <end position="677"/>
    </location>
</feature>
<dbReference type="InterPro" id="IPR038765">
    <property type="entry name" value="Papain-like_cys_pep_sf"/>
</dbReference>
<dbReference type="GO" id="GO:0004843">
    <property type="term" value="F:cysteine-type deubiquitinase activity"/>
    <property type="evidence" value="ECO:0007669"/>
    <property type="project" value="InterPro"/>
</dbReference>
<feature type="transmembrane region" description="Helical" evidence="3">
    <location>
        <begin position="34"/>
        <end position="52"/>
    </location>
</feature>
<dbReference type="GO" id="GO:0005829">
    <property type="term" value="C:cytosol"/>
    <property type="evidence" value="ECO:0007669"/>
    <property type="project" value="TreeGrafter"/>
</dbReference>
<feature type="compositionally biased region" description="Polar residues" evidence="2">
    <location>
        <begin position="565"/>
        <end position="579"/>
    </location>
</feature>
<dbReference type="CDD" id="cd02661">
    <property type="entry name" value="Peptidase_C19E"/>
    <property type="match status" value="1"/>
</dbReference>
<dbReference type="InterPro" id="IPR050164">
    <property type="entry name" value="Peptidase_C19"/>
</dbReference>
<name>A0A5P1EYH6_ASPOF</name>
<dbReference type="Pfam" id="PF00443">
    <property type="entry name" value="UCH"/>
    <property type="match status" value="1"/>
</dbReference>
<keyword evidence="3" id="KW-1133">Transmembrane helix</keyword>
<evidence type="ECO:0000256" key="3">
    <source>
        <dbReference type="SAM" id="Phobius"/>
    </source>
</evidence>
<feature type="region of interest" description="Disordered" evidence="2">
    <location>
        <begin position="788"/>
        <end position="817"/>
    </location>
</feature>
<comment type="similarity">
    <text evidence="1">Belongs to the peptidase C19 family.</text>
</comment>
<dbReference type="Gramene" id="ONK70513">
    <property type="protein sequence ID" value="ONK70513"/>
    <property type="gene ID" value="A4U43_C05F34480"/>
</dbReference>
<dbReference type="InterPro" id="IPR028889">
    <property type="entry name" value="USP"/>
</dbReference>
<dbReference type="SUPFAM" id="SSF54001">
    <property type="entry name" value="Cysteine proteinases"/>
    <property type="match status" value="1"/>
</dbReference>
<feature type="compositionally biased region" description="Low complexity" evidence="2">
    <location>
        <begin position="485"/>
        <end position="505"/>
    </location>
</feature>
<dbReference type="PANTHER" id="PTHR24006:SF677">
    <property type="entry name" value="UBIQUITIN CARBOXYL-TERMINAL HYDROLASE 19"/>
    <property type="match status" value="1"/>
</dbReference>
<accession>A0A5P1EYH6</accession>
<proteinExistence type="inferred from homology"/>
<feature type="compositionally biased region" description="Polar residues" evidence="2">
    <location>
        <begin position="474"/>
        <end position="484"/>
    </location>
</feature>
<feature type="transmembrane region" description="Helical" evidence="3">
    <location>
        <begin position="6"/>
        <end position="27"/>
    </location>
</feature>
<dbReference type="GO" id="GO:0016579">
    <property type="term" value="P:protein deubiquitination"/>
    <property type="evidence" value="ECO:0007669"/>
    <property type="project" value="InterPro"/>
</dbReference>
<dbReference type="PROSITE" id="PS00972">
    <property type="entry name" value="USP_1"/>
    <property type="match status" value="1"/>
</dbReference>
<evidence type="ECO:0000259" key="4">
    <source>
        <dbReference type="PROSITE" id="PS50235"/>
    </source>
</evidence>
<dbReference type="PROSITE" id="PS50235">
    <property type="entry name" value="USP_3"/>
    <property type="match status" value="1"/>
</dbReference>
<dbReference type="AlphaFoldDB" id="A0A5P1EYH6"/>
<dbReference type="InterPro" id="IPR001394">
    <property type="entry name" value="Peptidase_C19_UCH"/>
</dbReference>
<dbReference type="Gene3D" id="3.90.70.10">
    <property type="entry name" value="Cysteine proteinases"/>
    <property type="match status" value="1"/>
</dbReference>
<feature type="region of interest" description="Disordered" evidence="2">
    <location>
        <begin position="61"/>
        <end position="85"/>
    </location>
</feature>
<evidence type="ECO:0000256" key="2">
    <source>
        <dbReference type="SAM" id="MobiDB-lite"/>
    </source>
</evidence>
<dbReference type="InterPro" id="IPR018200">
    <property type="entry name" value="USP_CS"/>
</dbReference>
<keyword evidence="3" id="KW-0812">Transmembrane</keyword>
<dbReference type="EMBL" id="CM007385">
    <property type="protein sequence ID" value="ONK70513.1"/>
    <property type="molecule type" value="Genomic_DNA"/>
</dbReference>
<gene>
    <name evidence="5" type="ORF">A4U43_C05F34480</name>
</gene>
<dbReference type="GO" id="GO:0005634">
    <property type="term" value="C:nucleus"/>
    <property type="evidence" value="ECO:0007669"/>
    <property type="project" value="TreeGrafter"/>
</dbReference>
<feature type="domain" description="USP" evidence="4">
    <location>
        <begin position="129"/>
        <end position="437"/>
    </location>
</feature>
<keyword evidence="6" id="KW-1185">Reference proteome</keyword>
<evidence type="ECO:0000313" key="5">
    <source>
        <dbReference type="EMBL" id="ONK70513.1"/>
    </source>
</evidence>
<reference evidence="6" key="1">
    <citation type="journal article" date="2017" name="Nat. Commun.">
        <title>The asparagus genome sheds light on the origin and evolution of a young Y chromosome.</title>
        <authorList>
            <person name="Harkess A."/>
            <person name="Zhou J."/>
            <person name="Xu C."/>
            <person name="Bowers J.E."/>
            <person name="Van der Hulst R."/>
            <person name="Ayyampalayam S."/>
            <person name="Mercati F."/>
            <person name="Riccardi P."/>
            <person name="McKain M.R."/>
            <person name="Kakrana A."/>
            <person name="Tang H."/>
            <person name="Ray J."/>
            <person name="Groenendijk J."/>
            <person name="Arikit S."/>
            <person name="Mathioni S.M."/>
            <person name="Nakano M."/>
            <person name="Shan H."/>
            <person name="Telgmann-Rauber A."/>
            <person name="Kanno A."/>
            <person name="Yue Z."/>
            <person name="Chen H."/>
            <person name="Li W."/>
            <person name="Chen Y."/>
            <person name="Xu X."/>
            <person name="Zhang Y."/>
            <person name="Luo S."/>
            <person name="Chen H."/>
            <person name="Gao J."/>
            <person name="Mao Z."/>
            <person name="Pires J.C."/>
            <person name="Luo M."/>
            <person name="Kudrna D."/>
            <person name="Wing R.A."/>
            <person name="Meyers B.C."/>
            <person name="Yi K."/>
            <person name="Kong H."/>
            <person name="Lavrijsen P."/>
            <person name="Sunseri F."/>
            <person name="Falavigna A."/>
            <person name="Ye Y."/>
            <person name="Leebens-Mack J.H."/>
            <person name="Chen G."/>
        </authorList>
    </citation>
    <scope>NUCLEOTIDE SEQUENCE [LARGE SCALE GENOMIC DNA]</scope>
    <source>
        <strain evidence="6">cv. DH0086</strain>
    </source>
</reference>
<dbReference type="Proteomes" id="UP000243459">
    <property type="component" value="Chromosome 5"/>
</dbReference>
<keyword evidence="3" id="KW-0472">Membrane</keyword>
<organism evidence="5 6">
    <name type="scientific">Asparagus officinalis</name>
    <name type="common">Garden asparagus</name>
    <dbReference type="NCBI Taxonomy" id="4686"/>
    <lineage>
        <taxon>Eukaryota</taxon>
        <taxon>Viridiplantae</taxon>
        <taxon>Streptophyta</taxon>
        <taxon>Embryophyta</taxon>
        <taxon>Tracheophyta</taxon>
        <taxon>Spermatophyta</taxon>
        <taxon>Magnoliopsida</taxon>
        <taxon>Liliopsida</taxon>
        <taxon>Asparagales</taxon>
        <taxon>Asparagaceae</taxon>
        <taxon>Asparagoideae</taxon>
        <taxon>Asparagus</taxon>
    </lineage>
</organism>
<feature type="region of interest" description="Disordered" evidence="2">
    <location>
        <begin position="467"/>
        <end position="505"/>
    </location>
</feature>